<feature type="domain" description="STAS" evidence="3">
    <location>
        <begin position="28"/>
        <end position="137"/>
    </location>
</feature>
<name>A0A1G6XED3_9PSEU</name>
<dbReference type="NCBIfam" id="TIGR00377">
    <property type="entry name" value="ant_ant_sig"/>
    <property type="match status" value="1"/>
</dbReference>
<dbReference type="InterPro" id="IPR003658">
    <property type="entry name" value="Anti-sigma_ant"/>
</dbReference>
<dbReference type="Gene3D" id="3.30.750.24">
    <property type="entry name" value="STAS domain"/>
    <property type="match status" value="1"/>
</dbReference>
<comment type="similarity">
    <text evidence="1 2">Belongs to the anti-sigma-factor antagonist family.</text>
</comment>
<dbReference type="PROSITE" id="PS50801">
    <property type="entry name" value="STAS"/>
    <property type="match status" value="1"/>
</dbReference>
<evidence type="ECO:0000256" key="1">
    <source>
        <dbReference type="ARBA" id="ARBA00009013"/>
    </source>
</evidence>
<dbReference type="Pfam" id="PF01740">
    <property type="entry name" value="STAS"/>
    <property type="match status" value="1"/>
</dbReference>
<dbReference type="AlphaFoldDB" id="A0A1G6XED3"/>
<protein>
    <recommendedName>
        <fullName evidence="2">Anti-sigma factor antagonist</fullName>
    </recommendedName>
</protein>
<dbReference type="Proteomes" id="UP000199501">
    <property type="component" value="Unassembled WGS sequence"/>
</dbReference>
<dbReference type="SUPFAM" id="SSF52091">
    <property type="entry name" value="SpoIIaa-like"/>
    <property type="match status" value="1"/>
</dbReference>
<dbReference type="InterPro" id="IPR002645">
    <property type="entry name" value="STAS_dom"/>
</dbReference>
<accession>A0A1G6XED3</accession>
<dbReference type="PANTHER" id="PTHR33495:SF2">
    <property type="entry name" value="ANTI-SIGMA FACTOR ANTAGONIST TM_1081-RELATED"/>
    <property type="match status" value="1"/>
</dbReference>
<sequence>MVVEPRPSDSVHNRLIPTQRLARPHPLRVRTVRPRNGTVVVHVAGDIDAASAPPLWSLLEHQLRSSPALVVLDLAEVAFADTAALETLILARRQAEGQGVALRLVAPAPSVTRLLDLGGRDAPFTCHPDIDTALNEADLDDSADLDDTARAPVS</sequence>
<proteinExistence type="inferred from homology"/>
<evidence type="ECO:0000259" key="3">
    <source>
        <dbReference type="PROSITE" id="PS50801"/>
    </source>
</evidence>
<evidence type="ECO:0000313" key="5">
    <source>
        <dbReference type="Proteomes" id="UP000199501"/>
    </source>
</evidence>
<dbReference type="RefSeq" id="WP_091456200.1">
    <property type="nucleotide sequence ID" value="NZ_FMZZ01000017.1"/>
</dbReference>
<keyword evidence="5" id="KW-1185">Reference proteome</keyword>
<dbReference type="EMBL" id="FMZZ01000017">
    <property type="protein sequence ID" value="SDD76441.1"/>
    <property type="molecule type" value="Genomic_DNA"/>
</dbReference>
<dbReference type="CDD" id="cd07043">
    <property type="entry name" value="STAS_anti-anti-sigma_factors"/>
    <property type="match status" value="1"/>
</dbReference>
<gene>
    <name evidence="4" type="ORF">SAMN05216174_11760</name>
</gene>
<dbReference type="PANTHER" id="PTHR33495">
    <property type="entry name" value="ANTI-SIGMA FACTOR ANTAGONIST TM_1081-RELATED-RELATED"/>
    <property type="match status" value="1"/>
</dbReference>
<organism evidence="4 5">
    <name type="scientific">Actinokineospora iranica</name>
    <dbReference type="NCBI Taxonomy" id="1271860"/>
    <lineage>
        <taxon>Bacteria</taxon>
        <taxon>Bacillati</taxon>
        <taxon>Actinomycetota</taxon>
        <taxon>Actinomycetes</taxon>
        <taxon>Pseudonocardiales</taxon>
        <taxon>Pseudonocardiaceae</taxon>
        <taxon>Actinokineospora</taxon>
    </lineage>
</organism>
<dbReference type="STRING" id="1271860.SAMN05216174_11760"/>
<dbReference type="InterPro" id="IPR036513">
    <property type="entry name" value="STAS_dom_sf"/>
</dbReference>
<dbReference type="GO" id="GO:0043856">
    <property type="term" value="F:anti-sigma factor antagonist activity"/>
    <property type="evidence" value="ECO:0007669"/>
    <property type="project" value="InterPro"/>
</dbReference>
<reference evidence="5" key="1">
    <citation type="submission" date="2016-10" db="EMBL/GenBank/DDBJ databases">
        <authorList>
            <person name="Varghese N."/>
            <person name="Submissions S."/>
        </authorList>
    </citation>
    <scope>NUCLEOTIDE SEQUENCE [LARGE SCALE GENOMIC DNA]</scope>
    <source>
        <strain evidence="5">IBRC-M 10403</strain>
    </source>
</reference>
<evidence type="ECO:0000313" key="4">
    <source>
        <dbReference type="EMBL" id="SDD76441.1"/>
    </source>
</evidence>
<evidence type="ECO:0000256" key="2">
    <source>
        <dbReference type="RuleBase" id="RU003749"/>
    </source>
</evidence>
<dbReference type="OrthoDB" id="3690201at2"/>